<evidence type="ECO:0000259" key="1">
    <source>
        <dbReference type="Pfam" id="PF00004"/>
    </source>
</evidence>
<evidence type="ECO:0000313" key="2">
    <source>
        <dbReference type="EMBL" id="MEM5501572.1"/>
    </source>
</evidence>
<protein>
    <submittedName>
        <fullName evidence="2">AAA family ATPase</fullName>
    </submittedName>
</protein>
<comment type="caution">
    <text evidence="2">The sequence shown here is derived from an EMBL/GenBank/DDBJ whole genome shotgun (WGS) entry which is preliminary data.</text>
</comment>
<dbReference type="EMBL" id="JBBMQO010000004">
    <property type="protein sequence ID" value="MEM5501572.1"/>
    <property type="molecule type" value="Genomic_DNA"/>
</dbReference>
<dbReference type="SUPFAM" id="SSF52540">
    <property type="entry name" value="P-loop containing nucleoside triphosphate hydrolases"/>
    <property type="match status" value="1"/>
</dbReference>
<dbReference type="Pfam" id="PF00004">
    <property type="entry name" value="AAA"/>
    <property type="match status" value="1"/>
</dbReference>
<name>A0ABU9T618_9HYPH</name>
<accession>A0ABU9T618</accession>
<dbReference type="InterPro" id="IPR027417">
    <property type="entry name" value="P-loop_NTPase"/>
</dbReference>
<dbReference type="InterPro" id="IPR003959">
    <property type="entry name" value="ATPase_AAA_core"/>
</dbReference>
<evidence type="ECO:0000313" key="3">
    <source>
        <dbReference type="Proteomes" id="UP001477870"/>
    </source>
</evidence>
<dbReference type="Proteomes" id="UP001477870">
    <property type="component" value="Unassembled WGS sequence"/>
</dbReference>
<proteinExistence type="predicted"/>
<dbReference type="RefSeq" id="WP_342848045.1">
    <property type="nucleotide sequence ID" value="NZ_JBBMQO010000004.1"/>
</dbReference>
<organism evidence="2 3">
    <name type="scientific">Ahrensia kielensis</name>
    <dbReference type="NCBI Taxonomy" id="76980"/>
    <lineage>
        <taxon>Bacteria</taxon>
        <taxon>Pseudomonadati</taxon>
        <taxon>Pseudomonadota</taxon>
        <taxon>Alphaproteobacteria</taxon>
        <taxon>Hyphomicrobiales</taxon>
        <taxon>Ahrensiaceae</taxon>
        <taxon>Ahrensia</taxon>
    </lineage>
</organism>
<sequence>MDVGLTRIDEQDIAKHRSVAQSFVTRFVVLEQASDKSSTELAGTRRRMISTVSTAGLRKTREVELMKVIQSVRSDDAMLSPKQHALAFRARRGVALALAVSDVFARQSELEALTARNATSPLDGETAENFKRLMAASAYIAAFTLAAYLGQMLESDTEPGEDLNEPDYLFDTPQDSVKSVIAGLSAAIEGAPDDTALLQRAKAYARVTLEGLIQRKGRFAGLGSFEDNHIHVEQDDFTLNGFDVAPGAKRKPLTMQFKKPNEIVGNHIAKYQAMKLAKMLVAYDFDRQLNPFVELGGFLFTFIGDGAPGTGKTILIQMVAGLVNDYCQVAGYPFHYENFGVDQISSYQGKSGQNCKSFINNVISPKAIGFGTIDDIDQVAAKRSDDRASAGQQEVTAVLMESFAGASTVVRGNCSFGMFSNYPENVDDALRQRAGARWLVDGPQTQDDYIDIFALLAGKNHAIPLGDHDLFKAQAIKEAVSAAYSGSAKPSEQGLLNVYDRFIAQHGEPKTMADVGTYLHMIKQVEPRFTGRAIKNVTDAIKMRAMDIDLPDEWFETPEAFMHKDYDAKRDMIAELRQPFTMDMVMQEINRYADSEFRYTDKSDNAAVEEIIRRERQRGKAIVEIEDMKKRGAW</sequence>
<feature type="domain" description="ATPase AAA-type core" evidence="1">
    <location>
        <begin position="306"/>
        <end position="436"/>
    </location>
</feature>
<keyword evidence="3" id="KW-1185">Reference proteome</keyword>
<gene>
    <name evidence="2" type="ORF">WNY59_08220</name>
</gene>
<reference evidence="2 3" key="1">
    <citation type="submission" date="2024-03" db="EMBL/GenBank/DDBJ databases">
        <title>Community enrichment and isolation of bacterial strains for fucoidan degradation.</title>
        <authorList>
            <person name="Sichert A."/>
        </authorList>
    </citation>
    <scope>NUCLEOTIDE SEQUENCE [LARGE SCALE GENOMIC DNA]</scope>
    <source>
        <strain evidence="2 3">AS62</strain>
    </source>
</reference>
<dbReference type="Gene3D" id="3.40.50.300">
    <property type="entry name" value="P-loop containing nucleotide triphosphate hydrolases"/>
    <property type="match status" value="1"/>
</dbReference>